<evidence type="ECO:0000313" key="1">
    <source>
        <dbReference type="EMBL" id="WMV06856.1"/>
    </source>
</evidence>
<keyword evidence="2" id="KW-1185">Reference proteome</keyword>
<evidence type="ECO:0000313" key="2">
    <source>
        <dbReference type="Proteomes" id="UP001234989"/>
    </source>
</evidence>
<organism evidence="1 2">
    <name type="scientific">Solanum verrucosum</name>
    <dbReference type="NCBI Taxonomy" id="315347"/>
    <lineage>
        <taxon>Eukaryota</taxon>
        <taxon>Viridiplantae</taxon>
        <taxon>Streptophyta</taxon>
        <taxon>Embryophyta</taxon>
        <taxon>Tracheophyta</taxon>
        <taxon>Spermatophyta</taxon>
        <taxon>Magnoliopsida</taxon>
        <taxon>eudicotyledons</taxon>
        <taxon>Gunneridae</taxon>
        <taxon>Pentapetalae</taxon>
        <taxon>asterids</taxon>
        <taxon>lamiids</taxon>
        <taxon>Solanales</taxon>
        <taxon>Solanaceae</taxon>
        <taxon>Solanoideae</taxon>
        <taxon>Solaneae</taxon>
        <taxon>Solanum</taxon>
    </lineage>
</organism>
<accession>A0AAF0PLB2</accession>
<reference evidence="1" key="1">
    <citation type="submission" date="2023-08" db="EMBL/GenBank/DDBJ databases">
        <title>A de novo genome assembly of Solanum verrucosum Schlechtendal, a Mexican diploid species geographically isolated from the other diploid A-genome species in potato relatives.</title>
        <authorList>
            <person name="Hosaka K."/>
        </authorList>
    </citation>
    <scope>NUCLEOTIDE SEQUENCE</scope>
    <source>
        <tissue evidence="1">Young leaves</tissue>
    </source>
</reference>
<gene>
    <name evidence="1" type="ORF">MTR67_000241</name>
</gene>
<feature type="non-terminal residue" evidence="1">
    <location>
        <position position="1"/>
    </location>
</feature>
<name>A0AAF0PLB2_SOLVR</name>
<dbReference type="AlphaFoldDB" id="A0AAF0PLB2"/>
<dbReference type="EMBL" id="CP133612">
    <property type="protein sequence ID" value="WMV06856.1"/>
    <property type="molecule type" value="Genomic_DNA"/>
</dbReference>
<proteinExistence type="predicted"/>
<sequence length="64" mass="7184">SRVLSCERDNLVGERKKQSACRRTVPRCSALSPKITKYEDAEGKSKTAMKMTKGRIADWIGDPE</sequence>
<dbReference type="Proteomes" id="UP001234989">
    <property type="component" value="Chromosome 1"/>
</dbReference>
<protein>
    <submittedName>
        <fullName evidence="1">Uncharacterized protein</fullName>
    </submittedName>
</protein>